<comment type="subcellular location">
    <subcellularLocation>
        <location evidence="7">Cytoplasm</location>
    </subcellularLocation>
</comment>
<dbReference type="RefSeq" id="WP_203000151.1">
    <property type="nucleotide sequence ID" value="NZ_JADWYU010000132.1"/>
</dbReference>
<comment type="caution">
    <text evidence="10">The sequence shown here is derived from an EMBL/GenBank/DDBJ whole genome shotgun (WGS) entry which is preliminary data.</text>
</comment>
<keyword evidence="6 7" id="KW-0275">Fatty acid biosynthesis</keyword>
<feature type="domain" description="Carrier" evidence="9">
    <location>
        <begin position="4"/>
        <end position="79"/>
    </location>
</feature>
<evidence type="ECO:0000256" key="6">
    <source>
        <dbReference type="ARBA" id="ARBA00023160"/>
    </source>
</evidence>
<comment type="similarity">
    <text evidence="7">Belongs to the acyl carrier protein (ACP) family.</text>
</comment>
<keyword evidence="2 7" id="KW-0444">Lipid biosynthesis</keyword>
<evidence type="ECO:0000256" key="2">
    <source>
        <dbReference type="ARBA" id="ARBA00022516"/>
    </source>
</evidence>
<dbReference type="SUPFAM" id="SSF47336">
    <property type="entry name" value="ACP-like"/>
    <property type="match status" value="1"/>
</dbReference>
<dbReference type="InterPro" id="IPR009081">
    <property type="entry name" value="PP-bd_ACP"/>
</dbReference>
<feature type="compositionally biased region" description="Low complexity" evidence="8">
    <location>
        <begin position="79"/>
        <end position="93"/>
    </location>
</feature>
<proteinExistence type="inferred from homology"/>
<dbReference type="PANTHER" id="PTHR20863">
    <property type="entry name" value="ACYL CARRIER PROTEIN"/>
    <property type="match status" value="1"/>
</dbReference>
<dbReference type="GO" id="GO:0000036">
    <property type="term" value="F:acyl carrier activity"/>
    <property type="evidence" value="ECO:0007669"/>
    <property type="project" value="UniProtKB-UniRule"/>
</dbReference>
<dbReference type="InterPro" id="IPR036736">
    <property type="entry name" value="ACP-like_sf"/>
</dbReference>
<dbReference type="PROSITE" id="PS50075">
    <property type="entry name" value="CARRIER"/>
    <property type="match status" value="1"/>
</dbReference>
<dbReference type="EMBL" id="JAEACQ010000373">
    <property type="protein sequence ID" value="MBL7633137.1"/>
    <property type="molecule type" value="Genomic_DNA"/>
</dbReference>
<dbReference type="GO" id="GO:0009245">
    <property type="term" value="P:lipid A biosynthetic process"/>
    <property type="evidence" value="ECO:0007669"/>
    <property type="project" value="TreeGrafter"/>
</dbReference>
<comment type="pathway">
    <text evidence="7">Lipid metabolism; fatty acid biosynthesis.</text>
</comment>
<feature type="modified residue" description="O-(pantetheine 4'-phosphoryl)serine" evidence="7">
    <location>
        <position position="39"/>
    </location>
</feature>
<keyword evidence="7" id="KW-0963">Cytoplasm</keyword>
<dbReference type="HAMAP" id="MF_01217">
    <property type="entry name" value="Acyl_carrier"/>
    <property type="match status" value="1"/>
</dbReference>
<accession>A0A937UT30</accession>
<keyword evidence="3 7" id="KW-0597">Phosphoprotein</keyword>
<keyword evidence="5 7" id="KW-0443">Lipid metabolism</keyword>
<dbReference type="GO" id="GO:0016020">
    <property type="term" value="C:membrane"/>
    <property type="evidence" value="ECO:0007669"/>
    <property type="project" value="GOC"/>
</dbReference>
<evidence type="ECO:0000313" key="10">
    <source>
        <dbReference type="EMBL" id="MBL7633137.1"/>
    </source>
</evidence>
<evidence type="ECO:0000259" key="9">
    <source>
        <dbReference type="PROSITE" id="PS50075"/>
    </source>
</evidence>
<keyword evidence="1 7" id="KW-0596">Phosphopantetheine</keyword>
<evidence type="ECO:0000256" key="8">
    <source>
        <dbReference type="SAM" id="MobiDB-lite"/>
    </source>
</evidence>
<sequence length="102" mass="10320">MSPSEILTHLTAILVRVAEVDSAAVTADKSFVEDLDVDSLVLVEAVVVAEDEFGVRISDDDMEHISTVGELVGHIERASSSAAGETGPAEAAGVGAGSAGQA</sequence>
<gene>
    <name evidence="7" type="primary">acpP</name>
    <name evidence="10" type="ORF">I7412_39490</name>
</gene>
<dbReference type="GO" id="GO:0005829">
    <property type="term" value="C:cytosol"/>
    <property type="evidence" value="ECO:0007669"/>
    <property type="project" value="TreeGrafter"/>
</dbReference>
<dbReference type="AlphaFoldDB" id="A0A937UT30"/>
<reference evidence="10" key="1">
    <citation type="submission" date="2020-12" db="EMBL/GenBank/DDBJ databases">
        <title>Genomic characterization of non-nitrogen-fixing Frankia strains.</title>
        <authorList>
            <person name="Carlos-Shanley C."/>
            <person name="Guerra T."/>
            <person name="Hahn D."/>
        </authorList>
    </citation>
    <scope>NUCLEOTIDE SEQUENCE</scope>
    <source>
        <strain evidence="10">CN6</strain>
    </source>
</reference>
<protein>
    <recommendedName>
        <fullName evidence="7">Acyl carrier protein</fullName>
        <shortName evidence="7">ACP</shortName>
    </recommendedName>
</protein>
<organism evidence="10 11">
    <name type="scientific">Frankia nepalensis</name>
    <dbReference type="NCBI Taxonomy" id="1836974"/>
    <lineage>
        <taxon>Bacteria</taxon>
        <taxon>Bacillati</taxon>
        <taxon>Actinomycetota</taxon>
        <taxon>Actinomycetes</taxon>
        <taxon>Frankiales</taxon>
        <taxon>Frankiaceae</taxon>
        <taxon>Frankia</taxon>
    </lineage>
</organism>
<feature type="region of interest" description="Disordered" evidence="8">
    <location>
        <begin position="79"/>
        <end position="102"/>
    </location>
</feature>
<keyword evidence="4 7" id="KW-0276">Fatty acid metabolism</keyword>
<evidence type="ECO:0000256" key="1">
    <source>
        <dbReference type="ARBA" id="ARBA00022450"/>
    </source>
</evidence>
<dbReference type="GO" id="GO:0000035">
    <property type="term" value="F:acyl binding"/>
    <property type="evidence" value="ECO:0007669"/>
    <property type="project" value="TreeGrafter"/>
</dbReference>
<evidence type="ECO:0000313" key="11">
    <source>
        <dbReference type="Proteomes" id="UP000604475"/>
    </source>
</evidence>
<evidence type="ECO:0000256" key="3">
    <source>
        <dbReference type="ARBA" id="ARBA00022553"/>
    </source>
</evidence>
<name>A0A937UT30_9ACTN</name>
<dbReference type="Pfam" id="PF00550">
    <property type="entry name" value="PP-binding"/>
    <property type="match status" value="1"/>
</dbReference>
<dbReference type="PANTHER" id="PTHR20863:SF76">
    <property type="entry name" value="CARRIER DOMAIN-CONTAINING PROTEIN"/>
    <property type="match status" value="1"/>
</dbReference>
<evidence type="ECO:0000256" key="4">
    <source>
        <dbReference type="ARBA" id="ARBA00022832"/>
    </source>
</evidence>
<dbReference type="InterPro" id="IPR003231">
    <property type="entry name" value="ACP"/>
</dbReference>
<evidence type="ECO:0000256" key="7">
    <source>
        <dbReference type="HAMAP-Rule" id="MF_01217"/>
    </source>
</evidence>
<comment type="PTM">
    <text evidence="7">4'-phosphopantetheine is transferred from CoA to a specific serine of apo-ACP by AcpS. This modification is essential for activity because fatty acids are bound in thioester linkage to the sulfhydryl of the prosthetic group.</text>
</comment>
<dbReference type="Gene3D" id="1.10.1200.10">
    <property type="entry name" value="ACP-like"/>
    <property type="match status" value="1"/>
</dbReference>
<dbReference type="Proteomes" id="UP000604475">
    <property type="component" value="Unassembled WGS sequence"/>
</dbReference>
<comment type="function">
    <text evidence="7">Carrier of the growing fatty acid chain in fatty acid biosynthesis.</text>
</comment>
<evidence type="ECO:0000256" key="5">
    <source>
        <dbReference type="ARBA" id="ARBA00023098"/>
    </source>
</evidence>
<keyword evidence="11" id="KW-1185">Reference proteome</keyword>